<dbReference type="NCBIfam" id="NF033546">
    <property type="entry name" value="transpos_IS21"/>
    <property type="match status" value="1"/>
</dbReference>
<dbReference type="PROSITE" id="PS50994">
    <property type="entry name" value="INTEGRASE"/>
    <property type="match status" value="1"/>
</dbReference>
<dbReference type="GO" id="GO:0015074">
    <property type="term" value="P:DNA integration"/>
    <property type="evidence" value="ECO:0007669"/>
    <property type="project" value="InterPro"/>
</dbReference>
<organism evidence="2 3">
    <name type="scientific">Pseudomonas amygdali pv. dendropanacis</name>
    <dbReference type="NCBI Taxonomy" id="235272"/>
    <lineage>
        <taxon>Bacteria</taxon>
        <taxon>Pseudomonadati</taxon>
        <taxon>Pseudomonadota</taxon>
        <taxon>Gammaproteobacteria</taxon>
        <taxon>Pseudomonadales</taxon>
        <taxon>Pseudomonadaceae</taxon>
        <taxon>Pseudomonas</taxon>
        <taxon>Pseudomonas amygdali</taxon>
    </lineage>
</organism>
<evidence type="ECO:0000313" key="2">
    <source>
        <dbReference type="EMBL" id="KPX25316.1"/>
    </source>
</evidence>
<dbReference type="SUPFAM" id="SSF53098">
    <property type="entry name" value="Ribonuclease H-like"/>
    <property type="match status" value="1"/>
</dbReference>
<dbReference type="AlphaFoldDB" id="A0A0P9PWK8"/>
<dbReference type="PANTHER" id="PTHR35004:SF6">
    <property type="entry name" value="TRANSPOSASE"/>
    <property type="match status" value="1"/>
</dbReference>
<evidence type="ECO:0000313" key="3">
    <source>
        <dbReference type="Proteomes" id="UP000050346"/>
    </source>
</evidence>
<dbReference type="PANTHER" id="PTHR35004">
    <property type="entry name" value="TRANSPOSASE RV3428C-RELATED"/>
    <property type="match status" value="1"/>
</dbReference>
<dbReference type="InterPro" id="IPR001584">
    <property type="entry name" value="Integrase_cat-core"/>
</dbReference>
<dbReference type="InterPro" id="IPR012337">
    <property type="entry name" value="RNaseH-like_sf"/>
</dbReference>
<name>A0A0P9PWK8_PSEA0</name>
<dbReference type="GO" id="GO:0003676">
    <property type="term" value="F:nucleic acid binding"/>
    <property type="evidence" value="ECO:0007669"/>
    <property type="project" value="InterPro"/>
</dbReference>
<dbReference type="Pfam" id="PF00665">
    <property type="entry name" value="rve"/>
    <property type="match status" value="1"/>
</dbReference>
<dbReference type="Gene3D" id="3.30.420.10">
    <property type="entry name" value="Ribonuclease H-like superfamily/Ribonuclease H"/>
    <property type="match status" value="1"/>
</dbReference>
<protein>
    <submittedName>
        <fullName evidence="2">ISPsy4, transposase</fullName>
    </submittedName>
</protein>
<gene>
    <name evidence="2" type="ORF">ALO71_04633</name>
</gene>
<sequence length="324" mass="36223">MWPSALPDSFSQNLTEGMSTLRDSEKSAKGIEQHELYGHLNTLNAGCGWIGRCIRSKTHAPTVLLREIQAQGYAGGVSRLKTWLVPFKRPVHDPVVRFETLPGQQVQVDFTTIRRGRNPLKAFVATLGYSRATFVRFGAREDSQAWLEGLCEAFAYFGGVPEEALFDNAGAIILERDAYGDGMHRWHPRLLALADEYGFRPRVCRPYRAKTKGKVERFNGYLKGSFITPLAATLKSVGLPLDVDTANAHIGRWLDEIAHQRIHGTTGVKPAVRLAEERNVLLPLPTVTFKAKLAPLLLRQDRVLPHESLQHPLSVYDALLEPRP</sequence>
<accession>A0A0P9PWK8</accession>
<reference evidence="2 3" key="1">
    <citation type="submission" date="2015-09" db="EMBL/GenBank/DDBJ databases">
        <title>Genome announcement of multiple Pseudomonas syringae strains.</title>
        <authorList>
            <person name="Thakur S."/>
            <person name="Wang P.W."/>
            <person name="Gong Y."/>
            <person name="Weir B.S."/>
            <person name="Guttman D.S."/>
        </authorList>
    </citation>
    <scope>NUCLEOTIDE SEQUENCE [LARGE SCALE GENOMIC DNA]</scope>
    <source>
        <strain evidence="2 3">ICMP9150</strain>
    </source>
</reference>
<comment type="caution">
    <text evidence="2">The sequence shown here is derived from an EMBL/GenBank/DDBJ whole genome shotgun (WGS) entry which is preliminary data.</text>
</comment>
<dbReference type="Proteomes" id="UP000050346">
    <property type="component" value="Unassembled WGS sequence"/>
</dbReference>
<dbReference type="PATRIC" id="fig|235272.12.peg.2517"/>
<evidence type="ECO:0000259" key="1">
    <source>
        <dbReference type="PROSITE" id="PS50994"/>
    </source>
</evidence>
<feature type="domain" description="Integrase catalytic" evidence="1">
    <location>
        <begin position="98"/>
        <end position="278"/>
    </location>
</feature>
<proteinExistence type="predicted"/>
<dbReference type="InterPro" id="IPR036397">
    <property type="entry name" value="RNaseH_sf"/>
</dbReference>
<dbReference type="EMBL" id="LJQG01000001">
    <property type="protein sequence ID" value="KPX25316.1"/>
    <property type="molecule type" value="Genomic_DNA"/>
</dbReference>